<dbReference type="Proteomes" id="UP000186309">
    <property type="component" value="Chromosome"/>
</dbReference>
<dbReference type="KEGG" id="pbor:BSF38_05331"/>
<dbReference type="InterPro" id="IPR000836">
    <property type="entry name" value="PRTase_dom"/>
</dbReference>
<dbReference type="Pfam" id="PF00156">
    <property type="entry name" value="Pribosyltran"/>
    <property type="match status" value="1"/>
</dbReference>
<feature type="domain" description="Phosphoribosyltransferase" evidence="2">
    <location>
        <begin position="11"/>
        <end position="171"/>
    </location>
</feature>
<dbReference type="STRING" id="1387353.BSF38_05331"/>
<dbReference type="OrthoDB" id="9810066at2"/>
<sequence length="220" mass="23317">MSKPFADRYEAGRVLAEKLSNYAGRSDVVVLGLPRGGVPVAFEIARALDAPLDVFLVRKLGVPGHQELAMGAIASGGAVVLNDEAIEALGITLEEIDEAIERERRELERRERIYRRDRAAVDVAGKIVIVADDGLATGSTMRAAVAALRTQKPAAIVVAAPTAALETCEAMGAVADECVCAITPTPFRAVGLWYENFEQTTDDEACALLKRAAEAAEGPA</sequence>
<name>A0A1U7CXU7_9BACT</name>
<dbReference type="GO" id="GO:0016740">
    <property type="term" value="F:transferase activity"/>
    <property type="evidence" value="ECO:0007669"/>
    <property type="project" value="UniProtKB-KW"/>
</dbReference>
<accession>A0A1U7CXU7</accession>
<evidence type="ECO:0000313" key="3">
    <source>
        <dbReference type="EMBL" id="APW63755.1"/>
    </source>
</evidence>
<keyword evidence="1" id="KW-0175">Coiled coil</keyword>
<reference evidence="4" key="1">
    <citation type="submission" date="2016-12" db="EMBL/GenBank/DDBJ databases">
        <title>Comparative genomics of four Isosphaeraceae planctomycetes: a common pool of plasmids and glycoside hydrolase genes.</title>
        <authorList>
            <person name="Ivanova A."/>
        </authorList>
    </citation>
    <scope>NUCLEOTIDE SEQUENCE [LARGE SCALE GENOMIC DNA]</scope>
    <source>
        <strain evidence="4">PX4</strain>
    </source>
</reference>
<keyword evidence="3" id="KW-0808">Transferase</keyword>
<keyword evidence="4" id="KW-1185">Reference proteome</keyword>
<dbReference type="InterPro" id="IPR029057">
    <property type="entry name" value="PRTase-like"/>
</dbReference>
<dbReference type="SUPFAM" id="SSF53271">
    <property type="entry name" value="PRTase-like"/>
    <property type="match status" value="1"/>
</dbReference>
<feature type="coiled-coil region" evidence="1">
    <location>
        <begin position="86"/>
        <end position="113"/>
    </location>
</feature>
<protein>
    <submittedName>
        <fullName evidence="3">Phosphoribosyl transferase</fullName>
    </submittedName>
</protein>
<organism evidence="3 4">
    <name type="scientific">Paludisphaera borealis</name>
    <dbReference type="NCBI Taxonomy" id="1387353"/>
    <lineage>
        <taxon>Bacteria</taxon>
        <taxon>Pseudomonadati</taxon>
        <taxon>Planctomycetota</taxon>
        <taxon>Planctomycetia</taxon>
        <taxon>Isosphaerales</taxon>
        <taxon>Isosphaeraceae</taxon>
        <taxon>Paludisphaera</taxon>
    </lineage>
</organism>
<gene>
    <name evidence="3" type="ORF">BSF38_05331</name>
</gene>
<dbReference type="EMBL" id="CP019082">
    <property type="protein sequence ID" value="APW63755.1"/>
    <property type="molecule type" value="Genomic_DNA"/>
</dbReference>
<evidence type="ECO:0000256" key="1">
    <source>
        <dbReference type="SAM" id="Coils"/>
    </source>
</evidence>
<proteinExistence type="predicted"/>
<dbReference type="Gene3D" id="3.40.50.2020">
    <property type="match status" value="1"/>
</dbReference>
<evidence type="ECO:0000313" key="4">
    <source>
        <dbReference type="Proteomes" id="UP000186309"/>
    </source>
</evidence>
<dbReference type="RefSeq" id="WP_076350066.1">
    <property type="nucleotide sequence ID" value="NZ_CP019082.1"/>
</dbReference>
<dbReference type="CDD" id="cd06223">
    <property type="entry name" value="PRTases_typeI"/>
    <property type="match status" value="1"/>
</dbReference>
<dbReference type="Gene3D" id="3.30.1310.20">
    <property type="entry name" value="PRTase-like"/>
    <property type="match status" value="1"/>
</dbReference>
<evidence type="ECO:0000259" key="2">
    <source>
        <dbReference type="Pfam" id="PF00156"/>
    </source>
</evidence>
<dbReference type="AlphaFoldDB" id="A0A1U7CXU7"/>